<dbReference type="RefSeq" id="WP_140851071.1">
    <property type="nucleotide sequence ID" value="NZ_RCZC01000004.1"/>
</dbReference>
<evidence type="ECO:0000313" key="5">
    <source>
        <dbReference type="EMBL" id="TPG52004.1"/>
    </source>
</evidence>
<dbReference type="AlphaFoldDB" id="A0A502FRE6"/>
<protein>
    <submittedName>
        <fullName evidence="5">Xanthine dehydrogenase family protein subunit M</fullName>
    </submittedName>
</protein>
<dbReference type="OrthoDB" id="9814706at2"/>
<dbReference type="InterPro" id="IPR002346">
    <property type="entry name" value="Mopterin_DH_FAD-bd"/>
</dbReference>
<evidence type="ECO:0000256" key="2">
    <source>
        <dbReference type="ARBA" id="ARBA00022827"/>
    </source>
</evidence>
<dbReference type="InterPro" id="IPR051312">
    <property type="entry name" value="Diverse_Substr_Oxidored"/>
</dbReference>
<dbReference type="SUPFAM" id="SSF56176">
    <property type="entry name" value="FAD-binding/transporter-associated domain-like"/>
    <property type="match status" value="1"/>
</dbReference>
<dbReference type="InterPro" id="IPR005107">
    <property type="entry name" value="CO_DH_flav_C"/>
</dbReference>
<keyword evidence="3" id="KW-0560">Oxidoreductase</keyword>
<keyword evidence="1" id="KW-0285">Flavoprotein</keyword>
<dbReference type="Gene3D" id="3.30.43.10">
    <property type="entry name" value="Uridine Diphospho-n-acetylenolpyruvylglucosamine Reductase, domain 2"/>
    <property type="match status" value="1"/>
</dbReference>
<dbReference type="GO" id="GO:0071949">
    <property type="term" value="F:FAD binding"/>
    <property type="evidence" value="ECO:0007669"/>
    <property type="project" value="InterPro"/>
</dbReference>
<dbReference type="Gene3D" id="3.30.465.10">
    <property type="match status" value="2"/>
</dbReference>
<dbReference type="InterPro" id="IPR016169">
    <property type="entry name" value="FAD-bd_PCMH_sub2"/>
</dbReference>
<feature type="domain" description="FAD-binding PCMH-type" evidence="4">
    <location>
        <begin position="1"/>
        <end position="231"/>
    </location>
</feature>
<name>A0A502FRE6_9SPHN</name>
<dbReference type="InterPro" id="IPR036683">
    <property type="entry name" value="CO_DH_flav_C_dom_sf"/>
</dbReference>
<dbReference type="PROSITE" id="PS51387">
    <property type="entry name" value="FAD_PCMH"/>
    <property type="match status" value="1"/>
</dbReference>
<dbReference type="GO" id="GO:0016491">
    <property type="term" value="F:oxidoreductase activity"/>
    <property type="evidence" value="ECO:0007669"/>
    <property type="project" value="UniProtKB-KW"/>
</dbReference>
<proteinExistence type="predicted"/>
<evidence type="ECO:0000256" key="1">
    <source>
        <dbReference type="ARBA" id="ARBA00022630"/>
    </source>
</evidence>
<dbReference type="InterPro" id="IPR036318">
    <property type="entry name" value="FAD-bd_PCMH-like_sf"/>
</dbReference>
<dbReference type="InterPro" id="IPR016167">
    <property type="entry name" value="FAD-bd_PCMH_sub1"/>
</dbReference>
<dbReference type="PANTHER" id="PTHR42659">
    <property type="entry name" value="XANTHINE DEHYDROGENASE SUBUNIT C-RELATED"/>
    <property type="match status" value="1"/>
</dbReference>
<reference evidence="5 6" key="1">
    <citation type="journal article" date="2019" name="Environ. Microbiol.">
        <title>Species interactions and distinct microbial communities in high Arctic permafrost affected cryosols are associated with the CH4 and CO2 gas fluxes.</title>
        <authorList>
            <person name="Altshuler I."/>
            <person name="Hamel J."/>
            <person name="Turney S."/>
            <person name="Magnuson E."/>
            <person name="Levesque R."/>
            <person name="Greer C."/>
            <person name="Whyte L.G."/>
        </authorList>
    </citation>
    <scope>NUCLEOTIDE SEQUENCE [LARGE SCALE GENOMIC DNA]</scope>
    <source>
        <strain evidence="5 6">E6.1</strain>
    </source>
</reference>
<organism evidence="5 6">
    <name type="scientific">Sphingomonas glacialis</name>
    <dbReference type="NCBI Taxonomy" id="658225"/>
    <lineage>
        <taxon>Bacteria</taxon>
        <taxon>Pseudomonadati</taxon>
        <taxon>Pseudomonadota</taxon>
        <taxon>Alphaproteobacteria</taxon>
        <taxon>Sphingomonadales</taxon>
        <taxon>Sphingomonadaceae</taxon>
        <taxon>Sphingomonas</taxon>
    </lineage>
</organism>
<gene>
    <name evidence="5" type="ORF">EAH76_14840</name>
</gene>
<dbReference type="Pfam" id="PF00941">
    <property type="entry name" value="FAD_binding_5"/>
    <property type="match status" value="1"/>
</dbReference>
<dbReference type="SUPFAM" id="SSF55447">
    <property type="entry name" value="CO dehydrogenase flavoprotein C-terminal domain-like"/>
    <property type="match status" value="1"/>
</dbReference>
<accession>A0A502FRE6</accession>
<dbReference type="Proteomes" id="UP000319931">
    <property type="component" value="Unassembled WGS sequence"/>
</dbReference>
<comment type="caution">
    <text evidence="5">The sequence shown here is derived from an EMBL/GenBank/DDBJ whole genome shotgun (WGS) entry which is preliminary data.</text>
</comment>
<dbReference type="PANTHER" id="PTHR42659:SF2">
    <property type="entry name" value="XANTHINE DEHYDROGENASE SUBUNIT C-RELATED"/>
    <property type="match status" value="1"/>
</dbReference>
<keyword evidence="2" id="KW-0274">FAD</keyword>
<keyword evidence="6" id="KW-1185">Reference proteome</keyword>
<evidence type="ECO:0000259" key="4">
    <source>
        <dbReference type="PROSITE" id="PS51387"/>
    </source>
</evidence>
<dbReference type="EMBL" id="RCZC01000004">
    <property type="protein sequence ID" value="TPG52004.1"/>
    <property type="molecule type" value="Genomic_DNA"/>
</dbReference>
<evidence type="ECO:0000256" key="3">
    <source>
        <dbReference type="ARBA" id="ARBA00023002"/>
    </source>
</evidence>
<sequence length="338" mass="35260">MKPFSYARPATPAEAVQAFTAAGAGARYIAGGTTLYDLMKLDIERPRHLIDVTAIQGMDAIETSGDRLRFGALATMSAVAVDPVVARDYPVLAEALWKAASQQLRNMATVGGNLLQRTRCLYFRNGSGNPSSVGAFPCNKRAPGSGCAAIGGLDRGQAVLGQSDACTAVSPGDWPVALTAMDAEVEVVGPAGVRTVPVAALYRLPGDTPHLEFTLAPGEMIVGITVPKTAAGHRSTYHKIRDRESYAFAIASAAVALDMDGDRVSRAHVALGGVATRPWRAPEAERLLVGKRLTPTVALDAGHAAFAQANAGRQNGYKVELGARTVADALTIAAGRTV</sequence>
<dbReference type="SMART" id="SM01092">
    <property type="entry name" value="CO_deh_flav_C"/>
    <property type="match status" value="1"/>
</dbReference>
<dbReference type="Pfam" id="PF03450">
    <property type="entry name" value="CO_deh_flav_C"/>
    <property type="match status" value="1"/>
</dbReference>
<evidence type="ECO:0000313" key="6">
    <source>
        <dbReference type="Proteomes" id="UP000319931"/>
    </source>
</evidence>
<dbReference type="Gene3D" id="3.30.390.50">
    <property type="entry name" value="CO dehydrogenase flavoprotein, C-terminal domain"/>
    <property type="match status" value="1"/>
</dbReference>
<dbReference type="InterPro" id="IPR016166">
    <property type="entry name" value="FAD-bd_PCMH"/>
</dbReference>